<sequence length="88" mass="9712">MLRVSLRDQISDKGIRKRTRVTDVAQRVAFSLGEPLDVGLPSCCNCGLSTVNAALVDYRRAGRMTSSESHGSTGPKRHKSVVFEFPYK</sequence>
<gene>
    <name evidence="1" type="primary">jg20024</name>
    <name evidence="1" type="ORF">PAEG_LOCUS9524</name>
</gene>
<evidence type="ECO:0000313" key="2">
    <source>
        <dbReference type="Proteomes" id="UP000838756"/>
    </source>
</evidence>
<dbReference type="EMBL" id="CAKXAJ010024785">
    <property type="protein sequence ID" value="CAH2230275.1"/>
    <property type="molecule type" value="Genomic_DNA"/>
</dbReference>
<protein>
    <submittedName>
        <fullName evidence="1">Jg20024 protein</fullName>
    </submittedName>
</protein>
<dbReference type="AlphaFoldDB" id="A0A8S4R313"/>
<name>A0A8S4R313_9NEOP</name>
<comment type="caution">
    <text evidence="1">The sequence shown here is derived from an EMBL/GenBank/DDBJ whole genome shotgun (WGS) entry which is preliminary data.</text>
</comment>
<keyword evidence="2" id="KW-1185">Reference proteome</keyword>
<evidence type="ECO:0000313" key="1">
    <source>
        <dbReference type="EMBL" id="CAH2230275.1"/>
    </source>
</evidence>
<accession>A0A8S4R313</accession>
<reference evidence="1" key="1">
    <citation type="submission" date="2022-03" db="EMBL/GenBank/DDBJ databases">
        <authorList>
            <person name="Lindestad O."/>
        </authorList>
    </citation>
    <scope>NUCLEOTIDE SEQUENCE</scope>
</reference>
<proteinExistence type="predicted"/>
<organism evidence="1 2">
    <name type="scientific">Pararge aegeria aegeria</name>
    <dbReference type="NCBI Taxonomy" id="348720"/>
    <lineage>
        <taxon>Eukaryota</taxon>
        <taxon>Metazoa</taxon>
        <taxon>Ecdysozoa</taxon>
        <taxon>Arthropoda</taxon>
        <taxon>Hexapoda</taxon>
        <taxon>Insecta</taxon>
        <taxon>Pterygota</taxon>
        <taxon>Neoptera</taxon>
        <taxon>Endopterygota</taxon>
        <taxon>Lepidoptera</taxon>
        <taxon>Glossata</taxon>
        <taxon>Ditrysia</taxon>
        <taxon>Papilionoidea</taxon>
        <taxon>Nymphalidae</taxon>
        <taxon>Satyrinae</taxon>
        <taxon>Satyrini</taxon>
        <taxon>Parargina</taxon>
        <taxon>Pararge</taxon>
    </lineage>
</organism>
<dbReference type="Proteomes" id="UP000838756">
    <property type="component" value="Unassembled WGS sequence"/>
</dbReference>